<feature type="compositionally biased region" description="Polar residues" evidence="1">
    <location>
        <begin position="326"/>
        <end position="338"/>
    </location>
</feature>
<evidence type="ECO:0000256" key="1">
    <source>
        <dbReference type="SAM" id="MobiDB-lite"/>
    </source>
</evidence>
<dbReference type="Proteomes" id="UP000319663">
    <property type="component" value="Unassembled WGS sequence"/>
</dbReference>
<dbReference type="OrthoDB" id="4155914at2759"/>
<dbReference type="EMBL" id="VIFY01000029">
    <property type="protein sequence ID" value="TQB74614.1"/>
    <property type="molecule type" value="Genomic_DNA"/>
</dbReference>
<feature type="compositionally biased region" description="Polar residues" evidence="1">
    <location>
        <begin position="705"/>
        <end position="722"/>
    </location>
</feature>
<protein>
    <submittedName>
        <fullName evidence="2">Uncharacterized protein</fullName>
    </submittedName>
</protein>
<feature type="region of interest" description="Disordered" evidence="1">
    <location>
        <begin position="1"/>
        <end position="404"/>
    </location>
</feature>
<sequence>MPLFKKHKNSSQSPLPIVDGSRPQSAREQPVFPPAYSASHSVDTAVVSATTRSDNLDESTKPHYHHLRHLHEQTASRTATAPVDSQPFDADRRFYPSPVPNPDAVPLSSYMVDQEKPPKSKKSLFNRHSTKDSLGFLDRRVSLKGKKSGWHQQQRSSLQLPHDSGSNSQDAFPRSHVPVKTEHGVDKDHTTEPYPASHTQQASATPTSPSFEHPFSSPNPSLESYAIRRSKTESSIPDPSDTREQDIGLRGGQNSPFPSSQPPPLDASFRHTPESSHAIQDQEYLRRIYLQSDQEQSTLPASQQSLAQPSPLRAPYLRPGSRPSVDHSQPAQLQGNMHSSDRPGRVKPPYAESGSQHGQSRDNKGSGHLPYPHGSSSKNNASQQSLHEPPRNTPTPLQGRGRDESEIDVPALLQKYEELQAKYSKVKRYYFEKEAQVQQLQNTIAYQRMASSHTLLDDNEYINRFNRLDGAIKDLAFSIRKDWKSVPTWLQGNVNSDAHTVGTKEMTAVGRAVVSRWLVEEIFHRHFHPALDQNLSMRLKDIEMNLRCQPTNTSTDEDKENAVARISNWRRTTFDGLGDALRDKEAGENRSRLTSDLVSKLVEKLGSNLRETTPKELENAALIIVENTVNLCEKIPLESRDIRVEYFLPGVPVVESLMKVETGLPPLASLDQSSNQTCMSTDQERSLGSRGDGSNGEVDIDQDKTSITSTRSSPGNNTSSVASHKKESRKKSIVGSLINRKNSPGTTHVPQSPDLACRRASVATTEIKGPEDAEKRDSPPPTPRIRFACFPSVVVRGKGPVNALIKAPVYLVG</sequence>
<feature type="compositionally biased region" description="Polar residues" evidence="1">
    <location>
        <begin position="197"/>
        <end position="222"/>
    </location>
</feature>
<gene>
    <name evidence="2" type="ORF">MPDQ_004463</name>
</gene>
<feature type="compositionally biased region" description="Basic and acidic residues" evidence="1">
    <location>
        <begin position="179"/>
        <end position="191"/>
    </location>
</feature>
<reference evidence="2 3" key="1">
    <citation type="submission" date="2019-06" db="EMBL/GenBank/DDBJ databases">
        <title>Wine fermentation using esterase from Monascus purpureus.</title>
        <authorList>
            <person name="Geng C."/>
            <person name="Zhang Y."/>
        </authorList>
    </citation>
    <scope>NUCLEOTIDE SEQUENCE [LARGE SCALE GENOMIC DNA]</scope>
    <source>
        <strain evidence="2">HQ1</strain>
    </source>
</reference>
<feature type="region of interest" description="Disordered" evidence="1">
    <location>
        <begin position="667"/>
        <end position="784"/>
    </location>
</feature>
<organism evidence="2 3">
    <name type="scientific">Monascus purpureus</name>
    <name type="common">Red mold</name>
    <name type="synonym">Monascus anka</name>
    <dbReference type="NCBI Taxonomy" id="5098"/>
    <lineage>
        <taxon>Eukaryota</taxon>
        <taxon>Fungi</taxon>
        <taxon>Dikarya</taxon>
        <taxon>Ascomycota</taxon>
        <taxon>Pezizomycotina</taxon>
        <taxon>Eurotiomycetes</taxon>
        <taxon>Eurotiomycetidae</taxon>
        <taxon>Eurotiales</taxon>
        <taxon>Aspergillaceae</taxon>
        <taxon>Monascus</taxon>
    </lineage>
</organism>
<evidence type="ECO:0000313" key="2">
    <source>
        <dbReference type="EMBL" id="TQB74614.1"/>
    </source>
</evidence>
<feature type="compositionally biased region" description="Basic and acidic residues" evidence="1">
    <location>
        <begin position="768"/>
        <end position="778"/>
    </location>
</feature>
<accession>A0A507R146</accession>
<feature type="compositionally biased region" description="Polar residues" evidence="1">
    <location>
        <begin position="38"/>
        <end position="53"/>
    </location>
</feature>
<dbReference type="AlphaFoldDB" id="A0A507R146"/>
<feature type="compositionally biased region" description="Polar residues" evidence="1">
    <location>
        <begin position="291"/>
        <end position="308"/>
    </location>
</feature>
<feature type="compositionally biased region" description="Polar residues" evidence="1">
    <location>
        <begin position="150"/>
        <end position="170"/>
    </location>
</feature>
<proteinExistence type="predicted"/>
<evidence type="ECO:0000313" key="3">
    <source>
        <dbReference type="Proteomes" id="UP000319663"/>
    </source>
</evidence>
<comment type="caution">
    <text evidence="2">The sequence shown here is derived from an EMBL/GenBank/DDBJ whole genome shotgun (WGS) entry which is preliminary data.</text>
</comment>
<keyword evidence="3" id="KW-1185">Reference proteome</keyword>
<feature type="compositionally biased region" description="Polar residues" evidence="1">
    <location>
        <begin position="374"/>
        <end position="386"/>
    </location>
</feature>
<feature type="compositionally biased region" description="Polar residues" evidence="1">
    <location>
        <begin position="670"/>
        <end position="681"/>
    </location>
</feature>
<dbReference type="STRING" id="5098.A0A507R146"/>
<feature type="compositionally biased region" description="Polar residues" evidence="1">
    <location>
        <begin position="739"/>
        <end position="750"/>
    </location>
</feature>
<name>A0A507R146_MONPU</name>